<evidence type="ECO:0000313" key="4">
    <source>
        <dbReference type="EMBL" id="MBB5720103.1"/>
    </source>
</evidence>
<protein>
    <submittedName>
        <fullName evidence="4">CheY-like chemotaxis protein</fullName>
    </submittedName>
</protein>
<dbReference type="SUPFAM" id="SSF52172">
    <property type="entry name" value="CheY-like"/>
    <property type="match status" value="1"/>
</dbReference>
<name>A0A840Z2I7_9SPHN</name>
<dbReference type="Gene3D" id="3.40.50.2300">
    <property type="match status" value="1"/>
</dbReference>
<dbReference type="PANTHER" id="PTHR44591:SF3">
    <property type="entry name" value="RESPONSE REGULATORY DOMAIN-CONTAINING PROTEIN"/>
    <property type="match status" value="1"/>
</dbReference>
<feature type="domain" description="Response regulatory" evidence="3">
    <location>
        <begin position="11"/>
        <end position="114"/>
    </location>
</feature>
<evidence type="ECO:0000259" key="3">
    <source>
        <dbReference type="PROSITE" id="PS50110"/>
    </source>
</evidence>
<gene>
    <name evidence="4" type="ORF">FHR23_003063</name>
</gene>
<dbReference type="GO" id="GO:0000160">
    <property type="term" value="P:phosphorelay signal transduction system"/>
    <property type="evidence" value="ECO:0007669"/>
    <property type="project" value="InterPro"/>
</dbReference>
<proteinExistence type="predicted"/>
<accession>A0A840Z2I7</accession>
<dbReference type="InterPro" id="IPR011006">
    <property type="entry name" value="CheY-like_superfamily"/>
</dbReference>
<sequence>MEIHDMSPRRRVLVVEDEPFVRLAAAMLAEEHGFQVHEATDADEAIAILKQEVGIGIVFTDIQMVGNMDGLALAAYAHDGPHSSSLSYPVTICHAPRTCRMAPNFSPSPTMNGL</sequence>
<keyword evidence="1 2" id="KW-0597">Phosphoprotein</keyword>
<feature type="modified residue" description="4-aspartylphosphate" evidence="2">
    <location>
        <position position="61"/>
    </location>
</feature>
<dbReference type="Proteomes" id="UP000554342">
    <property type="component" value="Unassembled WGS sequence"/>
</dbReference>
<evidence type="ECO:0000256" key="1">
    <source>
        <dbReference type="ARBA" id="ARBA00022553"/>
    </source>
</evidence>
<evidence type="ECO:0000313" key="5">
    <source>
        <dbReference type="Proteomes" id="UP000554342"/>
    </source>
</evidence>
<organism evidence="4 5">
    <name type="scientific">Stakelama sediminis</name>
    <dbReference type="NCBI Taxonomy" id="463200"/>
    <lineage>
        <taxon>Bacteria</taxon>
        <taxon>Pseudomonadati</taxon>
        <taxon>Pseudomonadota</taxon>
        <taxon>Alphaproteobacteria</taxon>
        <taxon>Sphingomonadales</taxon>
        <taxon>Sphingomonadaceae</taxon>
        <taxon>Stakelama</taxon>
    </lineage>
</organism>
<evidence type="ECO:0000256" key="2">
    <source>
        <dbReference type="PROSITE-ProRule" id="PRU00169"/>
    </source>
</evidence>
<reference evidence="4 5" key="1">
    <citation type="submission" date="2020-08" db="EMBL/GenBank/DDBJ databases">
        <title>Genomic Encyclopedia of Type Strains, Phase IV (KMG-IV): sequencing the most valuable type-strain genomes for metagenomic binning, comparative biology and taxonomic classification.</title>
        <authorList>
            <person name="Goeker M."/>
        </authorList>
    </citation>
    <scope>NUCLEOTIDE SEQUENCE [LARGE SCALE GENOMIC DNA]</scope>
    <source>
        <strain evidence="4 5">DSM 27203</strain>
    </source>
</reference>
<dbReference type="SMART" id="SM00448">
    <property type="entry name" value="REC"/>
    <property type="match status" value="1"/>
</dbReference>
<dbReference type="Pfam" id="PF00072">
    <property type="entry name" value="Response_reg"/>
    <property type="match status" value="1"/>
</dbReference>
<dbReference type="RefSeq" id="WP_246359932.1">
    <property type="nucleotide sequence ID" value="NZ_BAABIF010000029.1"/>
</dbReference>
<dbReference type="PANTHER" id="PTHR44591">
    <property type="entry name" value="STRESS RESPONSE REGULATOR PROTEIN 1"/>
    <property type="match status" value="1"/>
</dbReference>
<keyword evidence="5" id="KW-1185">Reference proteome</keyword>
<comment type="caution">
    <text evidence="4">The sequence shown here is derived from an EMBL/GenBank/DDBJ whole genome shotgun (WGS) entry which is preliminary data.</text>
</comment>
<dbReference type="InterPro" id="IPR050595">
    <property type="entry name" value="Bact_response_regulator"/>
</dbReference>
<dbReference type="AlphaFoldDB" id="A0A840Z2I7"/>
<dbReference type="InterPro" id="IPR001789">
    <property type="entry name" value="Sig_transdc_resp-reg_receiver"/>
</dbReference>
<dbReference type="EMBL" id="JACIJI010000008">
    <property type="protein sequence ID" value="MBB5720103.1"/>
    <property type="molecule type" value="Genomic_DNA"/>
</dbReference>
<dbReference type="PROSITE" id="PS50110">
    <property type="entry name" value="RESPONSE_REGULATORY"/>
    <property type="match status" value="1"/>
</dbReference>